<dbReference type="SUPFAM" id="SSF161098">
    <property type="entry name" value="MetI-like"/>
    <property type="match status" value="1"/>
</dbReference>
<feature type="transmembrane region" description="Helical" evidence="7">
    <location>
        <begin position="148"/>
        <end position="168"/>
    </location>
</feature>
<dbReference type="Gene3D" id="1.10.3720.10">
    <property type="entry name" value="MetI-like"/>
    <property type="match status" value="1"/>
</dbReference>
<dbReference type="RefSeq" id="WP_186346511.1">
    <property type="nucleotide sequence ID" value="NZ_BMMR01000001.1"/>
</dbReference>
<dbReference type="InterPro" id="IPR010065">
    <property type="entry name" value="AA_ABC_transptr_permease_3TM"/>
</dbReference>
<evidence type="ECO:0000256" key="4">
    <source>
        <dbReference type="ARBA" id="ARBA00022692"/>
    </source>
</evidence>
<feature type="transmembrane region" description="Helical" evidence="7">
    <location>
        <begin position="74"/>
        <end position="98"/>
    </location>
</feature>
<reference evidence="9 10" key="1">
    <citation type="submission" date="2020-08" db="EMBL/GenBank/DDBJ databases">
        <title>novel species in genus Nocardioides.</title>
        <authorList>
            <person name="Zhang G."/>
        </authorList>
    </citation>
    <scope>NUCLEOTIDE SEQUENCE [LARGE SCALE GENOMIC DNA]</scope>
    <source>
        <strain evidence="9 10">SC8A-24</strain>
    </source>
</reference>
<dbReference type="Proteomes" id="UP000604001">
    <property type="component" value="Unassembled WGS sequence"/>
</dbReference>
<dbReference type="EMBL" id="JACMYC010000007">
    <property type="protein sequence ID" value="MBC2961293.1"/>
    <property type="molecule type" value="Genomic_DNA"/>
</dbReference>
<evidence type="ECO:0000256" key="1">
    <source>
        <dbReference type="ARBA" id="ARBA00004651"/>
    </source>
</evidence>
<feature type="transmembrane region" description="Helical" evidence="7">
    <location>
        <begin position="21"/>
        <end position="42"/>
    </location>
</feature>
<keyword evidence="10" id="KW-1185">Reference proteome</keyword>
<evidence type="ECO:0000313" key="9">
    <source>
        <dbReference type="EMBL" id="MBC2961293.1"/>
    </source>
</evidence>
<feature type="transmembrane region" description="Helical" evidence="7">
    <location>
        <begin position="110"/>
        <end position="133"/>
    </location>
</feature>
<dbReference type="PANTHER" id="PTHR30614:SF21">
    <property type="entry name" value="AMINO ACID ABC TRANSPORTER PERMEASE"/>
    <property type="match status" value="1"/>
</dbReference>
<dbReference type="CDD" id="cd06261">
    <property type="entry name" value="TM_PBP2"/>
    <property type="match status" value="1"/>
</dbReference>
<dbReference type="PANTHER" id="PTHR30614">
    <property type="entry name" value="MEMBRANE COMPONENT OF AMINO ACID ABC TRANSPORTER"/>
    <property type="match status" value="1"/>
</dbReference>
<protein>
    <submittedName>
        <fullName evidence="9">Amino acid ABC transporter permease</fullName>
    </submittedName>
</protein>
<accession>A0ABR6UAY9</accession>
<gene>
    <name evidence="9" type="ORF">H7344_13390</name>
</gene>
<proteinExistence type="inferred from homology"/>
<evidence type="ECO:0000259" key="8">
    <source>
        <dbReference type="PROSITE" id="PS50928"/>
    </source>
</evidence>
<keyword evidence="3" id="KW-1003">Cell membrane</keyword>
<name>A0ABR6UAY9_9ACTN</name>
<dbReference type="InterPro" id="IPR035906">
    <property type="entry name" value="MetI-like_sf"/>
</dbReference>
<comment type="caution">
    <text evidence="9">The sequence shown here is derived from an EMBL/GenBank/DDBJ whole genome shotgun (WGS) entry which is preliminary data.</text>
</comment>
<keyword evidence="2 7" id="KW-0813">Transport</keyword>
<sequence>MSADSVLYDLPGPRARRRARIATVIGLVLIAALVAVVVQRLADRGQFDAELWAPWIDPSDEQFGAVWGLVRQGVVATLIAAGLAIGCSLVVGVLLGVARLMLGRVLRVPVVLFIELFRGLPVVITIVFVWRAMVELKVDLGFLPGEAALWYLVIGLTLYNSVIIAEILRAGVLSLPRGQGEAARAIGMRERQVMSTILLPQAFRIMLPALISQLIVILKDTSLAAVIGLGYLELLRRGNQISQVLDNPIQSLFMVGAMFIVINFALSRLATYVERRLSRSTGSAAAAEAAVPAT</sequence>
<comment type="subcellular location">
    <subcellularLocation>
        <location evidence="1 7">Cell membrane</location>
        <topology evidence="1 7">Multi-pass membrane protein</topology>
    </subcellularLocation>
</comment>
<keyword evidence="6 7" id="KW-0472">Membrane</keyword>
<feature type="domain" description="ABC transmembrane type-1" evidence="8">
    <location>
        <begin position="74"/>
        <end position="270"/>
    </location>
</feature>
<feature type="transmembrane region" description="Helical" evidence="7">
    <location>
        <begin position="252"/>
        <end position="270"/>
    </location>
</feature>
<keyword evidence="4 7" id="KW-0812">Transmembrane</keyword>
<dbReference type="PROSITE" id="PS50928">
    <property type="entry name" value="ABC_TM1"/>
    <property type="match status" value="1"/>
</dbReference>
<dbReference type="NCBIfam" id="TIGR01726">
    <property type="entry name" value="HEQRo_perm_3TM"/>
    <property type="match status" value="1"/>
</dbReference>
<dbReference type="InterPro" id="IPR043429">
    <property type="entry name" value="ArtM/GltK/GlnP/TcyL/YhdX-like"/>
</dbReference>
<evidence type="ECO:0000256" key="3">
    <source>
        <dbReference type="ARBA" id="ARBA00022475"/>
    </source>
</evidence>
<organism evidence="9 10">
    <name type="scientific">Nocardioides deserti</name>
    <dbReference type="NCBI Taxonomy" id="1588644"/>
    <lineage>
        <taxon>Bacteria</taxon>
        <taxon>Bacillati</taxon>
        <taxon>Actinomycetota</taxon>
        <taxon>Actinomycetes</taxon>
        <taxon>Propionibacteriales</taxon>
        <taxon>Nocardioidaceae</taxon>
        <taxon>Nocardioides</taxon>
    </lineage>
</organism>
<dbReference type="InterPro" id="IPR000515">
    <property type="entry name" value="MetI-like"/>
</dbReference>
<dbReference type="Pfam" id="PF00528">
    <property type="entry name" value="BPD_transp_1"/>
    <property type="match status" value="1"/>
</dbReference>
<evidence type="ECO:0000256" key="5">
    <source>
        <dbReference type="ARBA" id="ARBA00022989"/>
    </source>
</evidence>
<evidence type="ECO:0000256" key="2">
    <source>
        <dbReference type="ARBA" id="ARBA00022448"/>
    </source>
</evidence>
<evidence type="ECO:0000313" key="10">
    <source>
        <dbReference type="Proteomes" id="UP000604001"/>
    </source>
</evidence>
<evidence type="ECO:0000256" key="7">
    <source>
        <dbReference type="RuleBase" id="RU363032"/>
    </source>
</evidence>
<keyword evidence="5 7" id="KW-1133">Transmembrane helix</keyword>
<comment type="similarity">
    <text evidence="7">Belongs to the binding-protein-dependent transport system permease family.</text>
</comment>
<evidence type="ECO:0000256" key="6">
    <source>
        <dbReference type="ARBA" id="ARBA00023136"/>
    </source>
</evidence>